<evidence type="ECO:0000313" key="3">
    <source>
        <dbReference type="Proteomes" id="UP000001299"/>
    </source>
</evidence>
<dbReference type="InterPro" id="IPR008894">
    <property type="entry name" value="QdtA_cupin_dom"/>
</dbReference>
<name>E0RZB2_BUTPB</name>
<dbReference type="KEGG" id="bpb:bpr_I0361"/>
<keyword evidence="3" id="KW-1185">Reference proteome</keyword>
<proteinExistence type="predicted"/>
<reference evidence="2 3" key="1">
    <citation type="journal article" date="2010" name="PLoS ONE">
        <title>The glycobiome of the rumen bacterium Butyrivibrio proteoclasticus B316(T) highlights adaptation to a polysaccharide-rich environment.</title>
        <authorList>
            <person name="Kelly W.J."/>
            <person name="Leahy S.C."/>
            <person name="Altermann E."/>
            <person name="Yeoman C.J."/>
            <person name="Dunne J.C."/>
            <person name="Kong Z."/>
            <person name="Pacheco D.M."/>
            <person name="Li D."/>
            <person name="Noel S.J."/>
            <person name="Moon C.D."/>
            <person name="Cookson A.L."/>
            <person name="Attwood G.T."/>
        </authorList>
    </citation>
    <scope>NUCLEOTIDE SEQUENCE [LARGE SCALE GENOMIC DNA]</scope>
    <source>
        <strain evidence="3">ATCC 51982 / DSM 14932 / B316</strain>
    </source>
</reference>
<dbReference type="SUPFAM" id="SSF51182">
    <property type="entry name" value="RmlC-like cupins"/>
    <property type="match status" value="1"/>
</dbReference>
<dbReference type="HOGENOM" id="CLU_127501_0_0_9"/>
<dbReference type="InterPro" id="IPR014710">
    <property type="entry name" value="RmlC-like_jellyroll"/>
</dbReference>
<dbReference type="InterPro" id="IPR011051">
    <property type="entry name" value="RmlC_Cupin_sf"/>
</dbReference>
<dbReference type="Proteomes" id="UP000001299">
    <property type="component" value="Chromosome 1"/>
</dbReference>
<sequence>MQVVKYMFQPHGDDRGQLVALEEFKDIPFQIKRVYYMYDTVSGVVRGKHAHKKLEQILVCIHGSCKIKLDNGSETKVVPLEKPYEGLYISNDMWREMYDFSPDAVLMVLASELYDESDYIRDYDEFLAMTRQKIEVGKQEK</sequence>
<dbReference type="Pfam" id="PF05523">
    <property type="entry name" value="FdtA"/>
    <property type="match status" value="1"/>
</dbReference>
<gene>
    <name evidence="2" type="ordered locus">bpr_I0361</name>
</gene>
<dbReference type="STRING" id="515622.bpr_I0361"/>
<dbReference type="EMBL" id="CP001810">
    <property type="protein sequence ID" value="ADL33109.1"/>
    <property type="molecule type" value="Genomic_DNA"/>
</dbReference>
<dbReference type="eggNOG" id="COG1898">
    <property type="taxonomic scope" value="Bacteria"/>
</dbReference>
<dbReference type="Gene3D" id="2.60.120.10">
    <property type="entry name" value="Jelly Rolls"/>
    <property type="match status" value="1"/>
</dbReference>
<evidence type="ECO:0000259" key="1">
    <source>
        <dbReference type="Pfam" id="PF05523"/>
    </source>
</evidence>
<dbReference type="CDD" id="cd20292">
    <property type="entry name" value="cupin_QdtA-like"/>
    <property type="match status" value="1"/>
</dbReference>
<evidence type="ECO:0000313" key="2">
    <source>
        <dbReference type="EMBL" id="ADL33109.1"/>
    </source>
</evidence>
<dbReference type="RefSeq" id="WP_013279766.1">
    <property type="nucleotide sequence ID" value="NC_014387.1"/>
</dbReference>
<dbReference type="AlphaFoldDB" id="E0RZB2"/>
<accession>E0RZB2</accession>
<protein>
    <submittedName>
        <fullName evidence="2">WxcM-like protein</fullName>
    </submittedName>
</protein>
<feature type="domain" description="Sugar 3,4-ketoisomerase QdtA cupin" evidence="1">
    <location>
        <begin position="8"/>
        <end position="130"/>
    </location>
</feature>
<organism evidence="2 3">
    <name type="scientific">Butyrivibrio proteoclasticus (strain ATCC 51982 / DSM 14932 / B316)</name>
    <name type="common">Clostridium proteoclasticum</name>
    <dbReference type="NCBI Taxonomy" id="515622"/>
    <lineage>
        <taxon>Bacteria</taxon>
        <taxon>Bacillati</taxon>
        <taxon>Bacillota</taxon>
        <taxon>Clostridia</taxon>
        <taxon>Lachnospirales</taxon>
        <taxon>Lachnospiraceae</taxon>
        <taxon>Butyrivibrio</taxon>
    </lineage>
</organism>